<proteinExistence type="predicted"/>
<dbReference type="SUPFAM" id="SSF51735">
    <property type="entry name" value="NAD(P)-binding Rossmann-fold domains"/>
    <property type="match status" value="1"/>
</dbReference>
<dbReference type="SUPFAM" id="SSF50129">
    <property type="entry name" value="GroES-like"/>
    <property type="match status" value="1"/>
</dbReference>
<feature type="domain" description="Enoyl reductase (ER)" evidence="3">
    <location>
        <begin position="10"/>
        <end position="319"/>
    </location>
</feature>
<name>A0A9X3LFU6_9BACL</name>
<evidence type="ECO:0000313" key="4">
    <source>
        <dbReference type="EMBL" id="MCZ8537133.1"/>
    </source>
</evidence>
<dbReference type="InterPro" id="IPR013154">
    <property type="entry name" value="ADH-like_N"/>
</dbReference>
<dbReference type="Pfam" id="PF08240">
    <property type="entry name" value="ADH_N"/>
    <property type="match status" value="1"/>
</dbReference>
<dbReference type="InterPro" id="IPR047618">
    <property type="entry name" value="QOR-like"/>
</dbReference>
<keyword evidence="2" id="KW-0560">Oxidoreductase</keyword>
<dbReference type="GO" id="GO:0035925">
    <property type="term" value="F:mRNA 3'-UTR AU-rich region binding"/>
    <property type="evidence" value="ECO:0007669"/>
    <property type="project" value="TreeGrafter"/>
</dbReference>
<dbReference type="InterPro" id="IPR020843">
    <property type="entry name" value="ER"/>
</dbReference>
<reference evidence="4" key="1">
    <citation type="submission" date="2022-05" db="EMBL/GenBank/DDBJ databases">
        <authorList>
            <person name="Colautti A."/>
            <person name="Iacumin L."/>
        </authorList>
    </citation>
    <scope>NUCLEOTIDE SEQUENCE</scope>
    <source>
        <strain evidence="4">SK 55</strain>
    </source>
</reference>
<organism evidence="4 5">
    <name type="scientific">Paenisporosarcina quisquiliarum</name>
    <dbReference type="NCBI Taxonomy" id="365346"/>
    <lineage>
        <taxon>Bacteria</taxon>
        <taxon>Bacillati</taxon>
        <taxon>Bacillota</taxon>
        <taxon>Bacilli</taxon>
        <taxon>Bacillales</taxon>
        <taxon>Caryophanaceae</taxon>
        <taxon>Paenisporosarcina</taxon>
    </lineage>
</organism>
<dbReference type="InterPro" id="IPR011032">
    <property type="entry name" value="GroES-like_sf"/>
</dbReference>
<dbReference type="Pfam" id="PF00107">
    <property type="entry name" value="ADH_zinc_N"/>
    <property type="match status" value="1"/>
</dbReference>
<evidence type="ECO:0000259" key="3">
    <source>
        <dbReference type="SMART" id="SM00829"/>
    </source>
</evidence>
<sequence length="327" mass="35275">MKALIYHTFGGPEVLEYGDMPDPVIGSNEVLIRMKAIGLNFADVYRRKGNYHLEGKPPYILGYEGAGIVEQVGADIQNIQIGDRLAFADVPFANAELVAVPHDKAIPLPETISFEEASSVLLQGLTAHYLTKDSYAIKQNDIVLVHAAAGGVGQLLIQIAKLLGGKVFGLTSSQEKAVAAQEAGADAVFLYKDDWKSAVLNETNGKGVDVVYESVGSTLMDSFAATRIGGTVVFYGMAGGDPVSVDPRMLMDTSKTLTGGDLWNVLTSREERVARSGDLFRWMEEGKVQVAKPTTFALHEGQEAHRYLESRQSTGKILLIPANGETE</sequence>
<dbReference type="InterPro" id="IPR002364">
    <property type="entry name" value="Quin_OxRdtase/zeta-crystal_CS"/>
</dbReference>
<dbReference type="Proteomes" id="UP001152173">
    <property type="component" value="Unassembled WGS sequence"/>
</dbReference>
<dbReference type="GO" id="GO:0003960">
    <property type="term" value="F:quinone reductase (NADPH) activity"/>
    <property type="evidence" value="ECO:0007669"/>
    <property type="project" value="InterPro"/>
</dbReference>
<dbReference type="GO" id="GO:0070402">
    <property type="term" value="F:NADPH binding"/>
    <property type="evidence" value="ECO:0007669"/>
    <property type="project" value="TreeGrafter"/>
</dbReference>
<dbReference type="SMART" id="SM00829">
    <property type="entry name" value="PKS_ER"/>
    <property type="match status" value="1"/>
</dbReference>
<evidence type="ECO:0000256" key="1">
    <source>
        <dbReference type="ARBA" id="ARBA00022857"/>
    </source>
</evidence>
<protein>
    <submittedName>
        <fullName evidence="4">Quinone oxidoreductase</fullName>
    </submittedName>
</protein>
<accession>A0A9X3LFU6</accession>
<dbReference type="PANTHER" id="PTHR48106">
    <property type="entry name" value="QUINONE OXIDOREDUCTASE PIG3-RELATED"/>
    <property type="match status" value="1"/>
</dbReference>
<gene>
    <name evidence="4" type="ORF">M9R32_08080</name>
</gene>
<dbReference type="PANTHER" id="PTHR48106:SF13">
    <property type="entry name" value="QUINONE OXIDOREDUCTASE-RELATED"/>
    <property type="match status" value="1"/>
</dbReference>
<dbReference type="GO" id="GO:0005829">
    <property type="term" value="C:cytosol"/>
    <property type="evidence" value="ECO:0007669"/>
    <property type="project" value="TreeGrafter"/>
</dbReference>
<comment type="caution">
    <text evidence="4">The sequence shown here is derived from an EMBL/GenBank/DDBJ whole genome shotgun (WGS) entry which is preliminary data.</text>
</comment>
<evidence type="ECO:0000313" key="5">
    <source>
        <dbReference type="Proteomes" id="UP001152173"/>
    </source>
</evidence>
<dbReference type="RefSeq" id="WP_269926224.1">
    <property type="nucleotide sequence ID" value="NZ_JAMKBJ010000005.1"/>
</dbReference>
<dbReference type="InterPro" id="IPR036291">
    <property type="entry name" value="NAD(P)-bd_dom_sf"/>
</dbReference>
<dbReference type="InterPro" id="IPR013149">
    <property type="entry name" value="ADH-like_C"/>
</dbReference>
<dbReference type="PROSITE" id="PS01162">
    <property type="entry name" value="QOR_ZETA_CRYSTAL"/>
    <property type="match status" value="1"/>
</dbReference>
<dbReference type="CDD" id="cd05286">
    <property type="entry name" value="QOR2"/>
    <property type="match status" value="1"/>
</dbReference>
<dbReference type="Gene3D" id="3.40.50.720">
    <property type="entry name" value="NAD(P)-binding Rossmann-like Domain"/>
    <property type="match status" value="1"/>
</dbReference>
<dbReference type="AlphaFoldDB" id="A0A9X3LFU6"/>
<evidence type="ECO:0000256" key="2">
    <source>
        <dbReference type="ARBA" id="ARBA00023002"/>
    </source>
</evidence>
<keyword evidence="5" id="KW-1185">Reference proteome</keyword>
<dbReference type="GO" id="GO:0008270">
    <property type="term" value="F:zinc ion binding"/>
    <property type="evidence" value="ECO:0007669"/>
    <property type="project" value="InterPro"/>
</dbReference>
<keyword evidence="1" id="KW-0521">NADP</keyword>
<dbReference type="EMBL" id="JAMKBJ010000005">
    <property type="protein sequence ID" value="MCZ8537133.1"/>
    <property type="molecule type" value="Genomic_DNA"/>
</dbReference>
<dbReference type="Gene3D" id="3.90.180.10">
    <property type="entry name" value="Medium-chain alcohol dehydrogenases, catalytic domain"/>
    <property type="match status" value="1"/>
</dbReference>